<name>A0A4R3KRT1_9FIRM</name>
<feature type="domain" description="N-acetyltransferase" evidence="1">
    <location>
        <begin position="23"/>
        <end position="118"/>
    </location>
</feature>
<evidence type="ECO:0000259" key="1">
    <source>
        <dbReference type="Pfam" id="PF13302"/>
    </source>
</evidence>
<dbReference type="RefSeq" id="WP_132029068.1">
    <property type="nucleotide sequence ID" value="NZ_CP068564.1"/>
</dbReference>
<accession>A0A4R3KRT1</accession>
<dbReference type="Proteomes" id="UP000294567">
    <property type="component" value="Unassembled WGS sequence"/>
</dbReference>
<dbReference type="SUPFAM" id="SSF55729">
    <property type="entry name" value="Acyl-CoA N-acyltransferases (Nat)"/>
    <property type="match status" value="1"/>
</dbReference>
<dbReference type="PANTHER" id="PTHR39173:SF1">
    <property type="entry name" value="ACETYLTRANSFERASE"/>
    <property type="match status" value="1"/>
</dbReference>
<dbReference type="AlphaFoldDB" id="A0A4R3KRT1"/>
<dbReference type="PANTHER" id="PTHR39173">
    <property type="entry name" value="ACETYLTRANSFERASE"/>
    <property type="match status" value="1"/>
</dbReference>
<dbReference type="EMBL" id="SMAE01000012">
    <property type="protein sequence ID" value="TCS87086.1"/>
    <property type="molecule type" value="Genomic_DNA"/>
</dbReference>
<keyword evidence="3" id="KW-1185">Reference proteome</keyword>
<evidence type="ECO:0000313" key="2">
    <source>
        <dbReference type="EMBL" id="TCS87086.1"/>
    </source>
</evidence>
<dbReference type="Gene3D" id="3.40.630.30">
    <property type="match status" value="1"/>
</dbReference>
<proteinExistence type="predicted"/>
<comment type="caution">
    <text evidence="2">The sequence shown here is derived from an EMBL/GenBank/DDBJ whole genome shotgun (WGS) entry which is preliminary data.</text>
</comment>
<dbReference type="Pfam" id="PF13302">
    <property type="entry name" value="Acetyltransf_3"/>
    <property type="match status" value="1"/>
</dbReference>
<protein>
    <submittedName>
        <fullName evidence="2">Acetyltransferase (GNAT) family protein</fullName>
    </submittedName>
</protein>
<sequence length="149" mass="17403">MFFNTTDLKNKEIYLHLYKTADENIEKGYVPAYYFKIMRSIDDIEIGQCDLRIGHNDNTKYGGNIGYEIYKSFRGNHYAGKVCKLLFLLAKKHKMKEIIITCSPENIASRKTCEYCGAELVGIIDVPQWHELYKSGRKKTCQYIIRLDK</sequence>
<gene>
    <name evidence="2" type="ORF">EDD65_11244</name>
</gene>
<dbReference type="OrthoDB" id="9797989at2"/>
<dbReference type="GO" id="GO:0016747">
    <property type="term" value="F:acyltransferase activity, transferring groups other than amino-acyl groups"/>
    <property type="evidence" value="ECO:0007669"/>
    <property type="project" value="InterPro"/>
</dbReference>
<dbReference type="InterPro" id="IPR016181">
    <property type="entry name" value="Acyl_CoA_acyltransferase"/>
</dbReference>
<evidence type="ECO:0000313" key="3">
    <source>
        <dbReference type="Proteomes" id="UP000294567"/>
    </source>
</evidence>
<reference evidence="2 3" key="1">
    <citation type="submission" date="2019-03" db="EMBL/GenBank/DDBJ databases">
        <title>Genomic Encyclopedia of Type Strains, Phase IV (KMG-IV): sequencing the most valuable type-strain genomes for metagenomic binning, comparative biology and taxonomic classification.</title>
        <authorList>
            <person name="Goeker M."/>
        </authorList>
    </citation>
    <scope>NUCLEOTIDE SEQUENCE [LARGE SCALE GENOMIC DNA]</scope>
    <source>
        <strain evidence="2 3">DSM 26752</strain>
    </source>
</reference>
<dbReference type="InterPro" id="IPR000182">
    <property type="entry name" value="GNAT_dom"/>
</dbReference>
<keyword evidence="2" id="KW-0808">Transferase</keyword>
<organism evidence="2 3">
    <name type="scientific">Keratinibaculum paraultunense</name>
    <dbReference type="NCBI Taxonomy" id="1278232"/>
    <lineage>
        <taxon>Bacteria</taxon>
        <taxon>Bacillati</taxon>
        <taxon>Bacillota</taxon>
        <taxon>Tissierellia</taxon>
        <taxon>Tissierellales</taxon>
        <taxon>Tepidimicrobiaceae</taxon>
        <taxon>Keratinibaculum</taxon>
    </lineage>
</organism>